<dbReference type="GO" id="GO:0010506">
    <property type="term" value="P:regulation of autophagy"/>
    <property type="evidence" value="ECO:0007669"/>
    <property type="project" value="InterPro"/>
</dbReference>
<keyword evidence="3" id="KW-1185">Reference proteome</keyword>
<feature type="repeat" description="WD" evidence="1">
    <location>
        <begin position="38"/>
        <end position="78"/>
    </location>
</feature>
<dbReference type="GO" id="GO:0005765">
    <property type="term" value="C:lysosomal membrane"/>
    <property type="evidence" value="ECO:0007669"/>
    <property type="project" value="TreeGrafter"/>
</dbReference>
<dbReference type="InterPro" id="IPR001680">
    <property type="entry name" value="WD40_rpt"/>
</dbReference>
<evidence type="ECO:0000313" key="2">
    <source>
        <dbReference type="Ensembl" id="ENSPMEP00000027298.1"/>
    </source>
</evidence>
<sequence length="291" mass="32258">MLRWILGGREAQSSVEKSPVLCIGEEQPKNCFTELQVLKGHFDIVRFLVQIDDFRFASAGDDGLVLVWSVETGERLQELRGHSQQITAISTFSCGDGFTSPAQPHKLWDPDTGNRVQTISDLQSSVKCLLVLERLSVWLSGGEELCVWDKDFQLLCHRHKHSDTGIAALVELPKNCVAVAVDKEIVIYRLTVSSDSSMLLDEIMRCSDHHDQIRALINVNGHSSYGSAPHFLEVTVFLREKKKKNLVCFYFVADPGGGGQWAVCVRCCDQSCGGLQEGCTRLQCAAHHAAV</sequence>
<dbReference type="Proteomes" id="UP000261480">
    <property type="component" value="Unplaced"/>
</dbReference>
<dbReference type="AlphaFoldDB" id="A0A3B3YJD9"/>
<dbReference type="Ensembl" id="ENSPMET00000000335.1">
    <property type="protein sequence ID" value="ENSPMEP00000027298.1"/>
    <property type="gene ID" value="ENSPMEG00000000231.1"/>
</dbReference>
<dbReference type="SUPFAM" id="SSF50978">
    <property type="entry name" value="WD40 repeat-like"/>
    <property type="match status" value="1"/>
</dbReference>
<dbReference type="PANTHER" id="PTHR22805:SF2">
    <property type="entry name" value="WD REPEAT-CONTAINING PROTEIN 41"/>
    <property type="match status" value="1"/>
</dbReference>
<dbReference type="InterPro" id="IPR040102">
    <property type="entry name" value="WDR41"/>
</dbReference>
<proteinExistence type="predicted"/>
<reference evidence="2" key="1">
    <citation type="submission" date="2025-08" db="UniProtKB">
        <authorList>
            <consortium name="Ensembl"/>
        </authorList>
    </citation>
    <scope>IDENTIFICATION</scope>
</reference>
<dbReference type="InterPro" id="IPR015943">
    <property type="entry name" value="WD40/YVTN_repeat-like_dom_sf"/>
</dbReference>
<dbReference type="PANTHER" id="PTHR22805">
    <property type="entry name" value="WDR41-RELATED"/>
    <property type="match status" value="1"/>
</dbReference>
<protein>
    <submittedName>
        <fullName evidence="2">Uncharacterized protein</fullName>
    </submittedName>
</protein>
<accession>A0A3B3YJD9</accession>
<reference evidence="2" key="2">
    <citation type="submission" date="2025-09" db="UniProtKB">
        <authorList>
            <consortium name="Ensembl"/>
        </authorList>
    </citation>
    <scope>IDENTIFICATION</scope>
</reference>
<dbReference type="PROSITE" id="PS50082">
    <property type="entry name" value="WD_REPEATS_2"/>
    <property type="match status" value="1"/>
</dbReference>
<evidence type="ECO:0000313" key="3">
    <source>
        <dbReference type="Proteomes" id="UP000261480"/>
    </source>
</evidence>
<dbReference type="Gene3D" id="2.130.10.10">
    <property type="entry name" value="YVTN repeat-like/Quinoprotein amine dehydrogenase"/>
    <property type="match status" value="1"/>
</dbReference>
<dbReference type="InterPro" id="IPR036322">
    <property type="entry name" value="WD40_repeat_dom_sf"/>
</dbReference>
<keyword evidence="1" id="KW-0853">WD repeat</keyword>
<organism evidence="2 3">
    <name type="scientific">Poecilia mexicana</name>
    <dbReference type="NCBI Taxonomy" id="48701"/>
    <lineage>
        <taxon>Eukaryota</taxon>
        <taxon>Metazoa</taxon>
        <taxon>Chordata</taxon>
        <taxon>Craniata</taxon>
        <taxon>Vertebrata</taxon>
        <taxon>Euteleostomi</taxon>
        <taxon>Actinopterygii</taxon>
        <taxon>Neopterygii</taxon>
        <taxon>Teleostei</taxon>
        <taxon>Neoteleostei</taxon>
        <taxon>Acanthomorphata</taxon>
        <taxon>Ovalentaria</taxon>
        <taxon>Atherinomorphae</taxon>
        <taxon>Cyprinodontiformes</taxon>
        <taxon>Poeciliidae</taxon>
        <taxon>Poeciliinae</taxon>
        <taxon>Poecilia</taxon>
    </lineage>
</organism>
<name>A0A3B3YJD9_9TELE</name>
<dbReference type="SMART" id="SM00320">
    <property type="entry name" value="WD40"/>
    <property type="match status" value="3"/>
</dbReference>
<evidence type="ECO:0000256" key="1">
    <source>
        <dbReference type="PROSITE-ProRule" id="PRU00221"/>
    </source>
</evidence>
<dbReference type="Pfam" id="PF25178">
    <property type="entry name" value="Beta-prop_WDR41"/>
    <property type="match status" value="1"/>
</dbReference>